<dbReference type="EMBL" id="MN739546">
    <property type="protein sequence ID" value="QHT12470.1"/>
    <property type="molecule type" value="Genomic_DNA"/>
</dbReference>
<feature type="coiled-coil region" evidence="1">
    <location>
        <begin position="49"/>
        <end position="106"/>
    </location>
</feature>
<evidence type="ECO:0000256" key="1">
    <source>
        <dbReference type="SAM" id="Coils"/>
    </source>
</evidence>
<proteinExistence type="predicted"/>
<organism evidence="2">
    <name type="scientific">viral metagenome</name>
    <dbReference type="NCBI Taxonomy" id="1070528"/>
    <lineage>
        <taxon>unclassified sequences</taxon>
        <taxon>metagenomes</taxon>
        <taxon>organismal metagenomes</taxon>
    </lineage>
</organism>
<dbReference type="AlphaFoldDB" id="A0A6C0D824"/>
<evidence type="ECO:0000313" key="2">
    <source>
        <dbReference type="EMBL" id="QHT12470.1"/>
    </source>
</evidence>
<accession>A0A6C0D824</accession>
<reference evidence="2" key="1">
    <citation type="journal article" date="2020" name="Nature">
        <title>Giant virus diversity and host interactions through global metagenomics.</title>
        <authorList>
            <person name="Schulz F."/>
            <person name="Roux S."/>
            <person name="Paez-Espino D."/>
            <person name="Jungbluth S."/>
            <person name="Walsh D.A."/>
            <person name="Denef V.J."/>
            <person name="McMahon K.D."/>
            <person name="Konstantinidis K.T."/>
            <person name="Eloe-Fadrosh E.A."/>
            <person name="Kyrpides N.C."/>
            <person name="Woyke T."/>
        </authorList>
    </citation>
    <scope>NUCLEOTIDE SEQUENCE</scope>
    <source>
        <strain evidence="2">GVMAG-M-3300023174-129</strain>
    </source>
</reference>
<sequence>MNKGGLNIFIKLGIRIIIMLPKNSYDTFFRTKISKKPTIETKTTLDTLHKNQVKLMNDNENELDKLIKEKLDLANVLENSKNDIEADQIENRLNEINNNIQIRRNKNEFFDYFLDTGDILYKYYDIQDKIQDGTLVSKRSNKKKLGNIFEALETAAKENGTNSNIIEIKDESDFISRDKLLEDYLIKIHPECVKTINKEDTYGECPDCETEMVFSPNEAMFTCVNCGSQQFILMDSDKPSYKDPPREVSYYAYKRINHFNEWLAQFQAKESTDIPQDVFDAILIELKKERIIDTNNIKGTKIREILKKLKLNKYYEHVPHIINRLNGQNAPIMNREIEEKLRYMFKEIQPSFQKYCPSGRNNFLSYSYVLYKFCELLELDEYLPCFPLLKNRDKLYIQDKIWELICKDLRWQFIRSI</sequence>
<name>A0A6C0D824_9ZZZZ</name>
<protein>
    <submittedName>
        <fullName evidence="2">Uncharacterized protein</fullName>
    </submittedName>
</protein>
<keyword evidence="1" id="KW-0175">Coiled coil</keyword>
<dbReference type="Pfam" id="PF04947">
    <property type="entry name" value="Pox_VLTF3"/>
    <property type="match status" value="1"/>
</dbReference>
<dbReference type="InterPro" id="IPR007031">
    <property type="entry name" value="Poxvirus_VLTF3"/>
</dbReference>
<dbReference type="GO" id="GO:0046782">
    <property type="term" value="P:regulation of viral transcription"/>
    <property type="evidence" value="ECO:0007669"/>
    <property type="project" value="InterPro"/>
</dbReference>